<protein>
    <submittedName>
        <fullName evidence="1">Uncharacterized protein</fullName>
    </submittedName>
</protein>
<reference evidence="1" key="1">
    <citation type="journal article" date="2020" name="Stud. Mycol.">
        <title>101 Dothideomycetes genomes: a test case for predicting lifestyles and emergence of pathogens.</title>
        <authorList>
            <person name="Haridas S."/>
            <person name="Albert R."/>
            <person name="Binder M."/>
            <person name="Bloem J."/>
            <person name="Labutti K."/>
            <person name="Salamov A."/>
            <person name="Andreopoulos B."/>
            <person name="Baker S."/>
            <person name="Barry K."/>
            <person name="Bills G."/>
            <person name="Bluhm B."/>
            <person name="Cannon C."/>
            <person name="Castanera R."/>
            <person name="Culley D."/>
            <person name="Daum C."/>
            <person name="Ezra D."/>
            <person name="Gonzalez J."/>
            <person name="Henrissat B."/>
            <person name="Kuo A."/>
            <person name="Liang C."/>
            <person name="Lipzen A."/>
            <person name="Lutzoni F."/>
            <person name="Magnuson J."/>
            <person name="Mondo S."/>
            <person name="Nolan M."/>
            <person name="Ohm R."/>
            <person name="Pangilinan J."/>
            <person name="Park H.-J."/>
            <person name="Ramirez L."/>
            <person name="Alfaro M."/>
            <person name="Sun H."/>
            <person name="Tritt A."/>
            <person name="Yoshinaga Y."/>
            <person name="Zwiers L.-H."/>
            <person name="Turgeon B."/>
            <person name="Goodwin S."/>
            <person name="Spatafora J."/>
            <person name="Crous P."/>
            <person name="Grigoriev I."/>
        </authorList>
    </citation>
    <scope>NUCLEOTIDE SEQUENCE</scope>
    <source>
        <strain evidence="1">CBS 525.71</strain>
    </source>
</reference>
<sequence>MDPRPYCFLFLSAQSAGGLGARCGEMTSSKTMPPSRGLCAYRKPQLLGHRKNPARIFLKARVYDQTMGSC</sequence>
<evidence type="ECO:0000313" key="2">
    <source>
        <dbReference type="Proteomes" id="UP000799754"/>
    </source>
</evidence>
<organism evidence="1 2">
    <name type="scientific">Macroventuria anomochaeta</name>
    <dbReference type="NCBI Taxonomy" id="301207"/>
    <lineage>
        <taxon>Eukaryota</taxon>
        <taxon>Fungi</taxon>
        <taxon>Dikarya</taxon>
        <taxon>Ascomycota</taxon>
        <taxon>Pezizomycotina</taxon>
        <taxon>Dothideomycetes</taxon>
        <taxon>Pleosporomycetidae</taxon>
        <taxon>Pleosporales</taxon>
        <taxon>Pleosporineae</taxon>
        <taxon>Didymellaceae</taxon>
        <taxon>Macroventuria</taxon>
    </lineage>
</organism>
<keyword evidence="2" id="KW-1185">Reference proteome</keyword>
<evidence type="ECO:0000313" key="1">
    <source>
        <dbReference type="EMBL" id="KAF2627216.1"/>
    </source>
</evidence>
<name>A0ACB6RYW4_9PLEO</name>
<dbReference type="EMBL" id="MU006718">
    <property type="protein sequence ID" value="KAF2627216.1"/>
    <property type="molecule type" value="Genomic_DNA"/>
</dbReference>
<gene>
    <name evidence="1" type="ORF">BU25DRAFT_411277</name>
</gene>
<dbReference type="Proteomes" id="UP000799754">
    <property type="component" value="Unassembled WGS sequence"/>
</dbReference>
<comment type="caution">
    <text evidence="1">The sequence shown here is derived from an EMBL/GenBank/DDBJ whole genome shotgun (WGS) entry which is preliminary data.</text>
</comment>
<proteinExistence type="predicted"/>
<accession>A0ACB6RYW4</accession>